<dbReference type="AlphaFoldDB" id="A0A2P5AJF9"/>
<dbReference type="EMBL" id="JXTB01000558">
    <property type="protein sequence ID" value="PON36678.1"/>
    <property type="molecule type" value="Genomic_DNA"/>
</dbReference>
<keyword evidence="2" id="KW-1185">Reference proteome</keyword>
<organism evidence="1 2">
    <name type="scientific">Parasponia andersonii</name>
    <name type="common">Sponia andersonii</name>
    <dbReference type="NCBI Taxonomy" id="3476"/>
    <lineage>
        <taxon>Eukaryota</taxon>
        <taxon>Viridiplantae</taxon>
        <taxon>Streptophyta</taxon>
        <taxon>Embryophyta</taxon>
        <taxon>Tracheophyta</taxon>
        <taxon>Spermatophyta</taxon>
        <taxon>Magnoliopsida</taxon>
        <taxon>eudicotyledons</taxon>
        <taxon>Gunneridae</taxon>
        <taxon>Pentapetalae</taxon>
        <taxon>rosids</taxon>
        <taxon>fabids</taxon>
        <taxon>Rosales</taxon>
        <taxon>Cannabaceae</taxon>
        <taxon>Parasponia</taxon>
    </lineage>
</organism>
<protein>
    <submittedName>
        <fullName evidence="1">Uncharacterized protein</fullName>
    </submittedName>
</protein>
<sequence length="27" mass="3083">VRRITPKLARNDIYFSDPLVSTTTCNT</sequence>
<feature type="non-terminal residue" evidence="1">
    <location>
        <position position="1"/>
    </location>
</feature>
<evidence type="ECO:0000313" key="2">
    <source>
        <dbReference type="Proteomes" id="UP000237105"/>
    </source>
</evidence>
<name>A0A2P5AJF9_PARAD</name>
<dbReference type="Proteomes" id="UP000237105">
    <property type="component" value="Unassembled WGS sequence"/>
</dbReference>
<accession>A0A2P5AJF9</accession>
<proteinExistence type="predicted"/>
<reference evidence="2" key="1">
    <citation type="submission" date="2016-06" db="EMBL/GenBank/DDBJ databases">
        <title>Parallel loss of symbiosis genes in relatives of nitrogen-fixing non-legume Parasponia.</title>
        <authorList>
            <person name="Van Velzen R."/>
            <person name="Holmer R."/>
            <person name="Bu F."/>
            <person name="Rutten L."/>
            <person name="Van Zeijl A."/>
            <person name="Liu W."/>
            <person name="Santuari L."/>
            <person name="Cao Q."/>
            <person name="Sharma T."/>
            <person name="Shen D."/>
            <person name="Roswanjaya Y."/>
            <person name="Wardhani T."/>
            <person name="Kalhor M.S."/>
            <person name="Jansen J."/>
            <person name="Van den Hoogen J."/>
            <person name="Gungor B."/>
            <person name="Hartog M."/>
            <person name="Hontelez J."/>
            <person name="Verver J."/>
            <person name="Yang W.-C."/>
            <person name="Schijlen E."/>
            <person name="Repin R."/>
            <person name="Schilthuizen M."/>
            <person name="Schranz E."/>
            <person name="Heidstra R."/>
            <person name="Miyata K."/>
            <person name="Fedorova E."/>
            <person name="Kohlen W."/>
            <person name="Bisseling T."/>
            <person name="Smit S."/>
            <person name="Geurts R."/>
        </authorList>
    </citation>
    <scope>NUCLEOTIDE SEQUENCE [LARGE SCALE GENOMIC DNA]</scope>
    <source>
        <strain evidence="2">cv. WU1-14</strain>
    </source>
</reference>
<gene>
    <name evidence="1" type="ORF">PanWU01x14_326390</name>
</gene>
<evidence type="ECO:0000313" key="1">
    <source>
        <dbReference type="EMBL" id="PON36678.1"/>
    </source>
</evidence>
<comment type="caution">
    <text evidence="1">The sequence shown here is derived from an EMBL/GenBank/DDBJ whole genome shotgun (WGS) entry which is preliminary data.</text>
</comment>